<reference evidence="2 3" key="1">
    <citation type="submission" date="2020-02" db="EMBL/GenBank/DDBJ databases">
        <authorList>
            <person name="Zhang X.-Y."/>
        </authorList>
    </citation>
    <scope>NUCLEOTIDE SEQUENCE [LARGE SCALE GENOMIC DNA]</scope>
    <source>
        <strain evidence="2 3">C33</strain>
    </source>
</reference>
<evidence type="ECO:0000259" key="1">
    <source>
        <dbReference type="Pfam" id="PF20408"/>
    </source>
</evidence>
<gene>
    <name evidence="2" type="ORF">G3I74_08675</name>
</gene>
<dbReference type="InterPro" id="IPR046879">
    <property type="entry name" value="KANL3/Tex30_Abhydrolase"/>
</dbReference>
<dbReference type="Proteomes" id="UP000484885">
    <property type="component" value="Unassembled WGS sequence"/>
</dbReference>
<organism evidence="2 3">
    <name type="scientific">Wenzhouxiangella limi</name>
    <dbReference type="NCBI Taxonomy" id="2707351"/>
    <lineage>
        <taxon>Bacteria</taxon>
        <taxon>Pseudomonadati</taxon>
        <taxon>Pseudomonadota</taxon>
        <taxon>Gammaproteobacteria</taxon>
        <taxon>Chromatiales</taxon>
        <taxon>Wenzhouxiangellaceae</taxon>
        <taxon>Wenzhouxiangella</taxon>
    </lineage>
</organism>
<protein>
    <submittedName>
        <fullName evidence="2">Alpha/beta hydrolase</fullName>
    </submittedName>
</protein>
<evidence type="ECO:0000313" key="3">
    <source>
        <dbReference type="Proteomes" id="UP000484885"/>
    </source>
</evidence>
<dbReference type="PANTHER" id="PTHR42103">
    <property type="entry name" value="ALPHA/BETA-HYDROLASES SUPERFAMILY PROTEIN"/>
    <property type="match status" value="1"/>
</dbReference>
<dbReference type="Gene3D" id="3.40.50.1820">
    <property type="entry name" value="alpha/beta hydrolase"/>
    <property type="match status" value="1"/>
</dbReference>
<dbReference type="GO" id="GO:0016787">
    <property type="term" value="F:hydrolase activity"/>
    <property type="evidence" value="ECO:0007669"/>
    <property type="project" value="UniProtKB-KW"/>
</dbReference>
<dbReference type="Pfam" id="PF20408">
    <property type="entry name" value="Abhydrolase_11"/>
    <property type="match status" value="1"/>
</dbReference>
<dbReference type="AlphaFoldDB" id="A0A845V0Q8"/>
<dbReference type="PANTHER" id="PTHR42103:SF2">
    <property type="entry name" value="AB HYDROLASE-1 DOMAIN-CONTAINING PROTEIN"/>
    <property type="match status" value="1"/>
</dbReference>
<keyword evidence="2" id="KW-0378">Hydrolase</keyword>
<dbReference type="RefSeq" id="WP_164211181.1">
    <property type="nucleotide sequence ID" value="NZ_JAAGSC010000040.1"/>
</dbReference>
<keyword evidence="3" id="KW-1185">Reference proteome</keyword>
<name>A0A845V0Q8_9GAMM</name>
<dbReference type="SUPFAM" id="SSF53474">
    <property type="entry name" value="alpha/beta-Hydrolases"/>
    <property type="match status" value="1"/>
</dbReference>
<accession>A0A845V0Q8</accession>
<dbReference type="InterPro" id="IPR029058">
    <property type="entry name" value="AB_hydrolase_fold"/>
</dbReference>
<proteinExistence type="predicted"/>
<feature type="domain" description="KANL3/Tex30 alpha/beta hydrolase-like" evidence="1">
    <location>
        <begin position="50"/>
        <end position="201"/>
    </location>
</feature>
<comment type="caution">
    <text evidence="2">The sequence shown here is derived from an EMBL/GenBank/DDBJ whole genome shotgun (WGS) entry which is preliminary data.</text>
</comment>
<dbReference type="EMBL" id="JAAGSC010000040">
    <property type="protein sequence ID" value="NDY95800.1"/>
    <property type="molecule type" value="Genomic_DNA"/>
</dbReference>
<sequence length="219" mass="24215">MLDPQQFPTESSEFHLTGPAGRLECLVDVPEPGSERPATAVLCHPHPQHGGTLRNKVVTIMERSLRELGLATVRFNFRGVGESEGEYDNGQGETDDLLAVVEWVQQTRPGTDLWLSGFSFGAYVALKAARDLPVRQLITVAPPVERYGFEELLPPNCPWLVVQGDEDDVVSAEAVSKWAKDLDQPPDLVVMEGAGHFFHRRLMDLRGLIKNHVQSNLPG</sequence>
<evidence type="ECO:0000313" key="2">
    <source>
        <dbReference type="EMBL" id="NDY95800.1"/>
    </source>
</evidence>